<evidence type="ECO:0000313" key="1">
    <source>
        <dbReference type="EMBL" id="PNX84486.1"/>
    </source>
</evidence>
<accession>A0A2K3M120</accession>
<feature type="non-terminal residue" evidence="1">
    <location>
        <position position="60"/>
    </location>
</feature>
<dbReference type="Proteomes" id="UP000236291">
    <property type="component" value="Unassembled WGS sequence"/>
</dbReference>
<sequence>MGSETRVFHDLHTHFDCISSAIAVRSPTQCTNLRKNPLYLQSSVMQFQYFTLKKQHILCM</sequence>
<organism evidence="1 2">
    <name type="scientific">Trifolium pratense</name>
    <name type="common">Red clover</name>
    <dbReference type="NCBI Taxonomy" id="57577"/>
    <lineage>
        <taxon>Eukaryota</taxon>
        <taxon>Viridiplantae</taxon>
        <taxon>Streptophyta</taxon>
        <taxon>Embryophyta</taxon>
        <taxon>Tracheophyta</taxon>
        <taxon>Spermatophyta</taxon>
        <taxon>Magnoliopsida</taxon>
        <taxon>eudicotyledons</taxon>
        <taxon>Gunneridae</taxon>
        <taxon>Pentapetalae</taxon>
        <taxon>rosids</taxon>
        <taxon>fabids</taxon>
        <taxon>Fabales</taxon>
        <taxon>Fabaceae</taxon>
        <taxon>Papilionoideae</taxon>
        <taxon>50 kb inversion clade</taxon>
        <taxon>NPAAA clade</taxon>
        <taxon>Hologalegina</taxon>
        <taxon>IRL clade</taxon>
        <taxon>Trifolieae</taxon>
        <taxon>Trifolium</taxon>
    </lineage>
</organism>
<comment type="caution">
    <text evidence="1">The sequence shown here is derived from an EMBL/GenBank/DDBJ whole genome shotgun (WGS) entry which is preliminary data.</text>
</comment>
<evidence type="ECO:0000313" key="2">
    <source>
        <dbReference type="Proteomes" id="UP000236291"/>
    </source>
</evidence>
<reference evidence="1 2" key="1">
    <citation type="journal article" date="2014" name="Am. J. Bot.">
        <title>Genome assembly and annotation for red clover (Trifolium pratense; Fabaceae).</title>
        <authorList>
            <person name="Istvanek J."/>
            <person name="Jaros M."/>
            <person name="Krenek A."/>
            <person name="Repkova J."/>
        </authorList>
    </citation>
    <scope>NUCLEOTIDE SEQUENCE [LARGE SCALE GENOMIC DNA]</scope>
    <source>
        <strain evidence="2">cv. Tatra</strain>
        <tissue evidence="1">Young leaves</tissue>
    </source>
</reference>
<reference evidence="1 2" key="2">
    <citation type="journal article" date="2017" name="Front. Plant Sci.">
        <title>Gene Classification and Mining of Molecular Markers Useful in Red Clover (Trifolium pratense) Breeding.</title>
        <authorList>
            <person name="Istvanek J."/>
            <person name="Dluhosova J."/>
            <person name="Dluhos P."/>
            <person name="Patkova L."/>
            <person name="Nedelnik J."/>
            <person name="Repkova J."/>
        </authorList>
    </citation>
    <scope>NUCLEOTIDE SEQUENCE [LARGE SCALE GENOMIC DNA]</scope>
    <source>
        <strain evidence="2">cv. Tatra</strain>
        <tissue evidence="1">Young leaves</tissue>
    </source>
</reference>
<protein>
    <submittedName>
        <fullName evidence="1">Uncharacterized protein</fullName>
    </submittedName>
</protein>
<proteinExistence type="predicted"/>
<gene>
    <name evidence="1" type="ORF">L195_g040547</name>
</gene>
<name>A0A2K3M120_TRIPR</name>
<dbReference type="AlphaFoldDB" id="A0A2K3M120"/>
<dbReference type="EMBL" id="ASHM01046464">
    <property type="protein sequence ID" value="PNX84486.1"/>
    <property type="molecule type" value="Genomic_DNA"/>
</dbReference>